<accession>A0A0E9RKY0</accession>
<evidence type="ECO:0000313" key="1">
    <source>
        <dbReference type="EMBL" id="JAH29008.1"/>
    </source>
</evidence>
<name>A0A0E9RKY0_ANGAN</name>
<dbReference type="AlphaFoldDB" id="A0A0E9RKY0"/>
<dbReference type="EMBL" id="GBXM01079569">
    <property type="protein sequence ID" value="JAH29008.1"/>
    <property type="molecule type" value="Transcribed_RNA"/>
</dbReference>
<protein>
    <submittedName>
        <fullName evidence="1">Uncharacterized protein</fullName>
    </submittedName>
</protein>
<reference evidence="1" key="2">
    <citation type="journal article" date="2015" name="Fish Shellfish Immunol.">
        <title>Early steps in the European eel (Anguilla anguilla)-Vibrio vulnificus interaction in the gills: Role of the RtxA13 toxin.</title>
        <authorList>
            <person name="Callol A."/>
            <person name="Pajuelo D."/>
            <person name="Ebbesson L."/>
            <person name="Teles M."/>
            <person name="MacKenzie S."/>
            <person name="Amaro C."/>
        </authorList>
    </citation>
    <scope>NUCLEOTIDE SEQUENCE</scope>
</reference>
<reference evidence="1" key="1">
    <citation type="submission" date="2014-11" db="EMBL/GenBank/DDBJ databases">
        <authorList>
            <person name="Amaro Gonzalez C."/>
        </authorList>
    </citation>
    <scope>NUCLEOTIDE SEQUENCE</scope>
</reference>
<proteinExistence type="predicted"/>
<sequence length="21" mass="2241">MKGITVTGLVNSTWGELSTVF</sequence>
<organism evidence="1">
    <name type="scientific">Anguilla anguilla</name>
    <name type="common">European freshwater eel</name>
    <name type="synonym">Muraena anguilla</name>
    <dbReference type="NCBI Taxonomy" id="7936"/>
    <lineage>
        <taxon>Eukaryota</taxon>
        <taxon>Metazoa</taxon>
        <taxon>Chordata</taxon>
        <taxon>Craniata</taxon>
        <taxon>Vertebrata</taxon>
        <taxon>Euteleostomi</taxon>
        <taxon>Actinopterygii</taxon>
        <taxon>Neopterygii</taxon>
        <taxon>Teleostei</taxon>
        <taxon>Anguilliformes</taxon>
        <taxon>Anguillidae</taxon>
        <taxon>Anguilla</taxon>
    </lineage>
</organism>